<comment type="caution">
    <text evidence="1">The sequence shown here is derived from an EMBL/GenBank/DDBJ whole genome shotgun (WGS) entry which is preliminary data.</text>
</comment>
<name>A0A511MBG4_9NOCA</name>
<gene>
    <name evidence="1" type="ORF">NN4_19570</name>
</gene>
<protein>
    <submittedName>
        <fullName evidence="1">Uncharacterized protein</fullName>
    </submittedName>
</protein>
<reference evidence="1 2" key="1">
    <citation type="submission" date="2019-07" db="EMBL/GenBank/DDBJ databases">
        <title>Whole genome shotgun sequence of Nocardia ninae NBRC 108245.</title>
        <authorList>
            <person name="Hosoyama A."/>
            <person name="Uohara A."/>
            <person name="Ohji S."/>
            <person name="Ichikawa N."/>
        </authorList>
    </citation>
    <scope>NUCLEOTIDE SEQUENCE [LARGE SCALE GENOMIC DNA]</scope>
    <source>
        <strain evidence="1 2">NBRC 108245</strain>
    </source>
</reference>
<sequence length="76" mass="8410">MSFFGALAQMRDEQDRRTEEAAKYRFSVEDSRKTWHSLVAEAQSALAAGDHDRADALAEQAEIAEEVYTASVCGTL</sequence>
<dbReference type="AlphaFoldDB" id="A0A511MBG4"/>
<organism evidence="1 2">
    <name type="scientific">Nocardia ninae NBRC 108245</name>
    <dbReference type="NCBI Taxonomy" id="1210091"/>
    <lineage>
        <taxon>Bacteria</taxon>
        <taxon>Bacillati</taxon>
        <taxon>Actinomycetota</taxon>
        <taxon>Actinomycetes</taxon>
        <taxon>Mycobacteriales</taxon>
        <taxon>Nocardiaceae</taxon>
        <taxon>Nocardia</taxon>
    </lineage>
</organism>
<evidence type="ECO:0000313" key="2">
    <source>
        <dbReference type="Proteomes" id="UP000321424"/>
    </source>
</evidence>
<dbReference type="EMBL" id="BJXA01000009">
    <property type="protein sequence ID" value="GEM37438.1"/>
    <property type="molecule type" value="Genomic_DNA"/>
</dbReference>
<evidence type="ECO:0000313" key="1">
    <source>
        <dbReference type="EMBL" id="GEM37438.1"/>
    </source>
</evidence>
<accession>A0A511MBG4</accession>
<proteinExistence type="predicted"/>
<keyword evidence="2" id="KW-1185">Reference proteome</keyword>
<dbReference type="RefSeq" id="WP_147129579.1">
    <property type="nucleotide sequence ID" value="NZ_BJXA01000009.1"/>
</dbReference>
<dbReference type="Proteomes" id="UP000321424">
    <property type="component" value="Unassembled WGS sequence"/>
</dbReference>